<dbReference type="Proteomes" id="UP001597375">
    <property type="component" value="Unassembled WGS sequence"/>
</dbReference>
<dbReference type="Gene3D" id="2.40.50.100">
    <property type="match status" value="1"/>
</dbReference>
<dbReference type="NCBIfam" id="TIGR01730">
    <property type="entry name" value="RND_mfp"/>
    <property type="match status" value="1"/>
</dbReference>
<comment type="caution">
    <text evidence="8">The sequence shown here is derived from an EMBL/GenBank/DDBJ whole genome shotgun (WGS) entry which is preliminary data.</text>
</comment>
<dbReference type="PANTHER" id="PTHR30469">
    <property type="entry name" value="MULTIDRUG RESISTANCE PROTEIN MDTA"/>
    <property type="match status" value="1"/>
</dbReference>
<feature type="transmembrane region" description="Helical" evidence="5">
    <location>
        <begin position="15"/>
        <end position="38"/>
    </location>
</feature>
<dbReference type="Pfam" id="PF25967">
    <property type="entry name" value="RND-MFP_C"/>
    <property type="match status" value="1"/>
</dbReference>
<evidence type="ECO:0000259" key="6">
    <source>
        <dbReference type="Pfam" id="PF25917"/>
    </source>
</evidence>
<dbReference type="InterPro" id="IPR058625">
    <property type="entry name" value="MdtA-like_BSH"/>
</dbReference>
<feature type="domain" description="Multidrug resistance protein MdtA-like C-terminal permuted SH3" evidence="7">
    <location>
        <begin position="330"/>
        <end position="374"/>
    </location>
</feature>
<dbReference type="Gene3D" id="2.40.30.170">
    <property type="match status" value="1"/>
</dbReference>
<comment type="similarity">
    <text evidence="2">Belongs to the membrane fusion protein (MFP) (TC 8.A.1) family.</text>
</comment>
<evidence type="ECO:0000256" key="3">
    <source>
        <dbReference type="ARBA" id="ARBA00022448"/>
    </source>
</evidence>
<dbReference type="InterPro" id="IPR006143">
    <property type="entry name" value="RND_pump_MFP"/>
</dbReference>
<evidence type="ECO:0000256" key="1">
    <source>
        <dbReference type="ARBA" id="ARBA00004196"/>
    </source>
</evidence>
<dbReference type="PANTHER" id="PTHR30469:SF12">
    <property type="entry name" value="MULTIDRUG RESISTANCE PROTEIN MDTA"/>
    <property type="match status" value="1"/>
</dbReference>
<dbReference type="SUPFAM" id="SSF111369">
    <property type="entry name" value="HlyD-like secretion proteins"/>
    <property type="match status" value="1"/>
</dbReference>
<sequence length="399" mass="43620">MSEKLEKERKIELRAVLSFVFVLAIIGATILGIILLVINKRVAKEEDKKRVIPAVEVIEVVSRDYVTEIKTQGVIESSRETRLAAEVGGRVMEVSPNFKRGGVVKRGERLVQIDPSDYRAALAGAEVALAEAELALEQERARVEQAELDWKKLGRGEPINPLVLRGPQLAAAEARAGAAREDARRARRDIERTEILAPFDAAVRSADVEIGAVVAPGTMVAELYANADLEVRLPLSMEDFGFLSRDENGAVLGHADLSGKIGNETFHWKAVPVRVDPEIERKTLSANIVVKVERSAEGEFPLPPVGLFVLAQLDGKTLQNVAEIPRRGLLEGDRVITVNDESKIDFRDVEVLWLTEKTAVIGKGLEAGDRVCMTRLSGPVVGMEVMVENGKTAEAEESK</sequence>
<evidence type="ECO:0000256" key="4">
    <source>
        <dbReference type="SAM" id="Coils"/>
    </source>
</evidence>
<gene>
    <name evidence="8" type="ORF">ACFSSA_03220</name>
</gene>
<protein>
    <submittedName>
        <fullName evidence="8">Efflux RND transporter periplasmic adaptor subunit</fullName>
    </submittedName>
</protein>
<name>A0ABW5D562_9BACT</name>
<dbReference type="RefSeq" id="WP_386818331.1">
    <property type="nucleotide sequence ID" value="NZ_JBHUIT010000002.1"/>
</dbReference>
<dbReference type="EMBL" id="JBHUIT010000002">
    <property type="protein sequence ID" value="MFD2255675.1"/>
    <property type="molecule type" value="Genomic_DNA"/>
</dbReference>
<evidence type="ECO:0000313" key="8">
    <source>
        <dbReference type="EMBL" id="MFD2255675.1"/>
    </source>
</evidence>
<keyword evidence="5" id="KW-0812">Transmembrane</keyword>
<dbReference type="InterPro" id="IPR058627">
    <property type="entry name" value="MdtA-like_C"/>
</dbReference>
<organism evidence="8 9">
    <name type="scientific">Luteolibacter algae</name>
    <dbReference type="NCBI Taxonomy" id="454151"/>
    <lineage>
        <taxon>Bacteria</taxon>
        <taxon>Pseudomonadati</taxon>
        <taxon>Verrucomicrobiota</taxon>
        <taxon>Verrucomicrobiia</taxon>
        <taxon>Verrucomicrobiales</taxon>
        <taxon>Verrucomicrobiaceae</taxon>
        <taxon>Luteolibacter</taxon>
    </lineage>
</organism>
<comment type="subcellular location">
    <subcellularLocation>
        <location evidence="1">Cell envelope</location>
    </subcellularLocation>
</comment>
<feature type="domain" description="Multidrug resistance protein MdtA-like barrel-sandwich hybrid" evidence="6">
    <location>
        <begin position="83"/>
        <end position="218"/>
    </location>
</feature>
<dbReference type="Gene3D" id="1.10.287.470">
    <property type="entry name" value="Helix hairpin bin"/>
    <property type="match status" value="1"/>
</dbReference>
<keyword evidence="9" id="KW-1185">Reference proteome</keyword>
<keyword evidence="4" id="KW-0175">Coiled coil</keyword>
<evidence type="ECO:0000313" key="9">
    <source>
        <dbReference type="Proteomes" id="UP001597375"/>
    </source>
</evidence>
<keyword evidence="3" id="KW-0813">Transport</keyword>
<reference evidence="9" key="1">
    <citation type="journal article" date="2019" name="Int. J. Syst. Evol. Microbiol.">
        <title>The Global Catalogue of Microorganisms (GCM) 10K type strain sequencing project: providing services to taxonomists for standard genome sequencing and annotation.</title>
        <authorList>
            <consortium name="The Broad Institute Genomics Platform"/>
            <consortium name="The Broad Institute Genome Sequencing Center for Infectious Disease"/>
            <person name="Wu L."/>
            <person name="Ma J."/>
        </authorList>
    </citation>
    <scope>NUCLEOTIDE SEQUENCE [LARGE SCALE GENOMIC DNA]</scope>
    <source>
        <strain evidence="9">CGMCC 4.7106</strain>
    </source>
</reference>
<feature type="coiled-coil region" evidence="4">
    <location>
        <begin position="122"/>
        <end position="189"/>
    </location>
</feature>
<evidence type="ECO:0000259" key="7">
    <source>
        <dbReference type="Pfam" id="PF25967"/>
    </source>
</evidence>
<evidence type="ECO:0000256" key="2">
    <source>
        <dbReference type="ARBA" id="ARBA00009477"/>
    </source>
</evidence>
<keyword evidence="5" id="KW-1133">Transmembrane helix</keyword>
<accession>A0ABW5D562</accession>
<evidence type="ECO:0000256" key="5">
    <source>
        <dbReference type="SAM" id="Phobius"/>
    </source>
</evidence>
<keyword evidence="5" id="KW-0472">Membrane</keyword>
<dbReference type="Pfam" id="PF25917">
    <property type="entry name" value="BSH_RND"/>
    <property type="match status" value="1"/>
</dbReference>
<proteinExistence type="inferred from homology"/>